<evidence type="ECO:0000313" key="2">
    <source>
        <dbReference type="Proteomes" id="UP000044938"/>
    </source>
</evidence>
<gene>
    <name evidence="1" type="ORF">ERS007720_04883</name>
</gene>
<protein>
    <submittedName>
        <fullName evidence="1">Uncharacterized protein</fullName>
    </submittedName>
</protein>
<dbReference type="Proteomes" id="UP000044938">
    <property type="component" value="Unassembled WGS sequence"/>
</dbReference>
<proteinExistence type="predicted"/>
<dbReference type="AlphaFoldDB" id="A0A655JSR3"/>
<name>A0A655JSR3_MYCTX</name>
<reference evidence="1 2" key="1">
    <citation type="submission" date="2015-03" db="EMBL/GenBank/DDBJ databases">
        <authorList>
            <consortium name="Pathogen Informatics"/>
        </authorList>
    </citation>
    <scope>NUCLEOTIDE SEQUENCE [LARGE SCALE GENOMIC DNA]</scope>
    <source>
        <strain evidence="1 2">M09401471</strain>
    </source>
</reference>
<organism evidence="1 2">
    <name type="scientific">Mycobacterium tuberculosis</name>
    <dbReference type="NCBI Taxonomy" id="1773"/>
    <lineage>
        <taxon>Bacteria</taxon>
        <taxon>Bacillati</taxon>
        <taxon>Actinomycetota</taxon>
        <taxon>Actinomycetes</taxon>
        <taxon>Mycobacteriales</taxon>
        <taxon>Mycobacteriaceae</taxon>
        <taxon>Mycobacterium</taxon>
        <taxon>Mycobacterium tuberculosis complex</taxon>
    </lineage>
</organism>
<accession>A0A655JSR3</accession>
<sequence>MAETSLVARTRMRAPRCGTMMTCFSFGRSPEVVVVLNSTRRRISRRTTRISTMAKVAPRQRRLPPPNGNQVVGLKVAPTIRSGSNRSGSGYSCALACTSPIAGTTMTPAGSR</sequence>
<evidence type="ECO:0000313" key="1">
    <source>
        <dbReference type="EMBL" id="COX77805.1"/>
    </source>
</evidence>
<dbReference type="EMBL" id="CSAJ01001241">
    <property type="protein sequence ID" value="COX77805.1"/>
    <property type="molecule type" value="Genomic_DNA"/>
</dbReference>